<keyword evidence="2" id="KW-1185">Reference proteome</keyword>
<proteinExistence type="predicted"/>
<reference evidence="1 2" key="1">
    <citation type="submission" date="2019-03" db="EMBL/GenBank/DDBJ databases">
        <title>Genomic Encyclopedia of Archaeal and Bacterial Type Strains, Phase II (KMG-II): from individual species to whole genera.</title>
        <authorList>
            <person name="Goeker M."/>
        </authorList>
    </citation>
    <scope>NUCLEOTIDE SEQUENCE [LARGE SCALE GENOMIC DNA]</scope>
    <source>
        <strain evidence="1 2">DSM 24425</strain>
    </source>
</reference>
<dbReference type="Proteomes" id="UP000295777">
    <property type="component" value="Unassembled WGS sequence"/>
</dbReference>
<name>A0A4V2PCW7_9BACT</name>
<evidence type="ECO:0000313" key="2">
    <source>
        <dbReference type="Proteomes" id="UP000295777"/>
    </source>
</evidence>
<organism evidence="1 2">
    <name type="scientific">Phorcysia thermohydrogeniphila</name>
    <dbReference type="NCBI Taxonomy" id="936138"/>
    <lineage>
        <taxon>Bacteria</taxon>
        <taxon>Pseudomonadati</taxon>
        <taxon>Aquificota</taxon>
        <taxon>Aquificia</taxon>
        <taxon>Desulfurobacteriales</taxon>
        <taxon>Desulfurobacteriaceae</taxon>
        <taxon>Phorcysia</taxon>
    </lineage>
</organism>
<evidence type="ECO:0000313" key="1">
    <source>
        <dbReference type="EMBL" id="TCK02906.1"/>
    </source>
</evidence>
<accession>A0A4V2PCW7</accession>
<dbReference type="EMBL" id="SMFV01000006">
    <property type="protein sequence ID" value="TCK02906.1"/>
    <property type="molecule type" value="Genomic_DNA"/>
</dbReference>
<dbReference type="AlphaFoldDB" id="A0A4V2PCW7"/>
<protein>
    <submittedName>
        <fullName evidence="1">Uncharacterized protein</fullName>
    </submittedName>
</protein>
<comment type="caution">
    <text evidence="1">The sequence shown here is derived from an EMBL/GenBank/DDBJ whole genome shotgun (WGS) entry which is preliminary data.</text>
</comment>
<sequence>MITEKWQDDSGSRMSDERGLRIPEFWNKMVSNGFDVHLVEILK</sequence>
<gene>
    <name evidence="1" type="ORF">CLV27_1620</name>
</gene>